<evidence type="ECO:0000259" key="1">
    <source>
        <dbReference type="PROSITE" id="PS01031"/>
    </source>
</evidence>
<dbReference type="Proteomes" id="UP000259950">
    <property type="component" value="Segment"/>
</dbReference>
<dbReference type="RefSeq" id="YP_010097756.1">
    <property type="nucleotide sequence ID" value="NC_055761.1"/>
</dbReference>
<dbReference type="InterPro" id="IPR008978">
    <property type="entry name" value="HSP20-like_chaperone"/>
</dbReference>
<dbReference type="GeneID" id="65115423"/>
<dbReference type="PROSITE" id="PS01031">
    <property type="entry name" value="SHSP"/>
    <property type="match status" value="1"/>
</dbReference>
<proteinExistence type="predicted"/>
<reference evidence="2" key="1">
    <citation type="submission" date="2018-07" db="EMBL/GenBank/DDBJ databases">
        <title>Complete genome sequence of the cyanophage S-PRM1 isolated from Singapore coastal waters.</title>
        <authorList>
            <person name="Chenard C."/>
            <person name="Kolundzija S."/>
            <person name="Lauro F.M."/>
        </authorList>
    </citation>
    <scope>NUCLEOTIDE SEQUENCE [LARGE SCALE GENOMIC DNA]</scope>
</reference>
<dbReference type="Gene3D" id="2.60.40.790">
    <property type="match status" value="1"/>
</dbReference>
<evidence type="ECO:0000313" key="3">
    <source>
        <dbReference type="Proteomes" id="UP000259950"/>
    </source>
</evidence>
<dbReference type="Pfam" id="PF00011">
    <property type="entry name" value="HSP20"/>
    <property type="match status" value="1"/>
</dbReference>
<organism evidence="2">
    <name type="scientific">Synechococcus virus S-PRM1</name>
    <dbReference type="NCBI Taxonomy" id="2100130"/>
    <lineage>
        <taxon>Viruses</taxon>
        <taxon>Duplodnaviria</taxon>
        <taxon>Heunggongvirae</taxon>
        <taxon>Uroviricota</taxon>
        <taxon>Caudoviricetes</taxon>
        <taxon>Pantevenvirales</taxon>
        <taxon>Kyanoviridae</taxon>
        <taxon>Makelovirus</taxon>
        <taxon>Makelovirus prm1</taxon>
    </lineage>
</organism>
<protein>
    <recommendedName>
        <fullName evidence="1">SHSP domain-containing protein</fullName>
    </recommendedName>
</protein>
<dbReference type="PANTHER" id="PTHR47062">
    <property type="match status" value="1"/>
</dbReference>
<evidence type="ECO:0000313" key="2">
    <source>
        <dbReference type="EMBL" id="AXN58501.1"/>
    </source>
</evidence>
<dbReference type="InterPro" id="IPR002068">
    <property type="entry name" value="A-crystallin/Hsp20_dom"/>
</dbReference>
<name>A0A346FKJ6_9CAUD</name>
<keyword evidence="3" id="KW-1185">Reference proteome</keyword>
<sequence>MTGLQRWRAADLPALVDRINKHSIGMEDYFDRLAELNGASNNYPPYNLVQVSNVEYRLELALAGFKKTDVKVYTEHGRLFVEGKKEGEEHSPEYLHRGVAQRSFSRAWSLSDETEIRSVEFEDGMLVISLGKVVPEHHQRKDYL</sequence>
<dbReference type="PANTHER" id="PTHR47062:SF1">
    <property type="entry name" value="SMALL HEAT SHOCK PROTEIN IBPA"/>
    <property type="match status" value="1"/>
</dbReference>
<feature type="domain" description="SHSP" evidence="1">
    <location>
        <begin position="37"/>
        <end position="144"/>
    </location>
</feature>
<dbReference type="SUPFAM" id="SSF49764">
    <property type="entry name" value="HSP20-like chaperones"/>
    <property type="match status" value="1"/>
</dbReference>
<accession>A0A346FKJ6</accession>
<dbReference type="EMBL" id="MH629685">
    <property type="protein sequence ID" value="AXN58501.1"/>
    <property type="molecule type" value="Genomic_DNA"/>
</dbReference>
<dbReference type="KEGG" id="vg:65115423"/>